<feature type="compositionally biased region" description="Polar residues" evidence="1">
    <location>
        <begin position="288"/>
        <end position="317"/>
    </location>
</feature>
<sequence length="403" mass="41719">MAMMMTGRVLLVCALCVLWCGGGGIHARDLNGNAQGDCMASGVLGVKKSFLSGGCGKKLAFFRLRPAFFNAIQAEEKEVNDVSQEINNLGSDTIPPPQALSPVTEKPEASPPPPPGASHSEDSDRSQTGGGGSSGVSNGDDNPTVEVSVHVDNSASSNTNGGGDLQNTGVESATQKKNNSSETDNLSGKTLDSPALPKLQNPELPDLGKSKLSPNIQEVISVDAPDRDASGSDTVESDRDTKDSPSVLPTEKNPTGETLLPVPSTGESPTTKTTAPNDSENPREKNENTTTSGAGTESEVPKTSSKNDLTEQNSQERVTPVLTKSAATNSSADSKTSSTSASRNGDAQGKANENGDDPDGDASKGTHDDPEDGNTNFGPTASDTGPEAVNNTETNDTTTYWRQ</sequence>
<evidence type="ECO:0000313" key="4">
    <source>
        <dbReference type="Proteomes" id="UP000007350"/>
    </source>
</evidence>
<accession>K2MY19</accession>
<dbReference type="OrthoDB" id="251673at2759"/>
<dbReference type="Proteomes" id="UP000007350">
    <property type="component" value="Unassembled WGS sequence"/>
</dbReference>
<feature type="compositionally biased region" description="Polar residues" evidence="1">
    <location>
        <begin position="373"/>
        <end position="403"/>
    </location>
</feature>
<comment type="caution">
    <text evidence="3">The sequence shown here is derived from an EMBL/GenBank/DDBJ whole genome shotgun (WGS) entry which is preliminary data.</text>
</comment>
<proteinExistence type="predicted"/>
<gene>
    <name evidence="3" type="ORF">MOQ_005486</name>
</gene>
<dbReference type="EMBL" id="AHKC01011834">
    <property type="protein sequence ID" value="EKF30699.1"/>
    <property type="molecule type" value="Genomic_DNA"/>
</dbReference>
<feature type="compositionally biased region" description="Basic and acidic residues" evidence="1">
    <location>
        <begin position="224"/>
        <end position="243"/>
    </location>
</feature>
<feature type="compositionally biased region" description="Polar residues" evidence="1">
    <location>
        <begin position="151"/>
        <end position="190"/>
    </location>
</feature>
<evidence type="ECO:0000313" key="3">
    <source>
        <dbReference type="EMBL" id="EKF30699.1"/>
    </source>
</evidence>
<organism evidence="3 4">
    <name type="scientific">Trypanosoma cruzi marinkellei</name>
    <dbReference type="NCBI Taxonomy" id="85056"/>
    <lineage>
        <taxon>Eukaryota</taxon>
        <taxon>Discoba</taxon>
        <taxon>Euglenozoa</taxon>
        <taxon>Kinetoplastea</taxon>
        <taxon>Metakinetoplastina</taxon>
        <taxon>Trypanosomatida</taxon>
        <taxon>Trypanosomatidae</taxon>
        <taxon>Trypanosoma</taxon>
        <taxon>Schizotrypanum</taxon>
    </lineage>
</organism>
<feature type="compositionally biased region" description="Low complexity" evidence="1">
    <location>
        <begin position="323"/>
        <end position="342"/>
    </location>
</feature>
<evidence type="ECO:0000256" key="2">
    <source>
        <dbReference type="SAM" id="SignalP"/>
    </source>
</evidence>
<feature type="region of interest" description="Disordered" evidence="1">
    <location>
        <begin position="87"/>
        <end position="403"/>
    </location>
</feature>
<protein>
    <submittedName>
        <fullName evidence="3">Mucin-associated surface protein (MASP), putative</fullName>
    </submittedName>
</protein>
<reference evidence="3 4" key="1">
    <citation type="journal article" date="2012" name="BMC Genomics">
        <title>Comparative genomic analysis of human infective Trypanosoma cruzi lineages with the bat-restricted subspecies T. cruzi marinkellei.</title>
        <authorList>
            <person name="Franzen O."/>
            <person name="Talavera-Lopez C."/>
            <person name="Ochaya S."/>
            <person name="Butler C.E."/>
            <person name="Messenger L.A."/>
            <person name="Lewis M.D."/>
            <person name="Llewellyn M.S."/>
            <person name="Marinkelle C.J."/>
            <person name="Tyler K.M."/>
            <person name="Miles M.A."/>
            <person name="Andersson B."/>
        </authorList>
    </citation>
    <scope>NUCLEOTIDE SEQUENCE [LARGE SCALE GENOMIC DNA]</scope>
    <source>
        <strain evidence="3 4">B7</strain>
    </source>
</reference>
<feature type="compositionally biased region" description="Polar residues" evidence="1">
    <location>
        <begin position="265"/>
        <end position="279"/>
    </location>
</feature>
<keyword evidence="2" id="KW-0732">Signal</keyword>
<feature type="chain" id="PRO_5003861682" evidence="2">
    <location>
        <begin position="28"/>
        <end position="403"/>
    </location>
</feature>
<name>K2MY19_TRYCR</name>
<evidence type="ECO:0000256" key="1">
    <source>
        <dbReference type="SAM" id="MobiDB-lite"/>
    </source>
</evidence>
<dbReference type="AlphaFoldDB" id="K2MY19"/>
<keyword evidence="4" id="KW-1185">Reference proteome</keyword>
<feature type="signal peptide" evidence="2">
    <location>
        <begin position="1"/>
        <end position="27"/>
    </location>
</feature>